<evidence type="ECO:0000313" key="3">
    <source>
        <dbReference type="Proteomes" id="UP001432322"/>
    </source>
</evidence>
<feature type="non-terminal residue" evidence="2">
    <location>
        <position position="291"/>
    </location>
</feature>
<accession>A0AAV5USV1</accession>
<dbReference type="PANTHER" id="PTHR22718:SF25">
    <property type="entry name" value="G-PROTEIN COUPLED RECEPTORS FAMILY 1 PROFILE DOMAIN-CONTAINING PROTEIN"/>
    <property type="match status" value="1"/>
</dbReference>
<feature type="transmembrane region" description="Helical" evidence="1">
    <location>
        <begin position="20"/>
        <end position="43"/>
    </location>
</feature>
<evidence type="ECO:0000313" key="2">
    <source>
        <dbReference type="EMBL" id="GMT10237.1"/>
    </source>
</evidence>
<feature type="transmembrane region" description="Helical" evidence="1">
    <location>
        <begin position="265"/>
        <end position="284"/>
    </location>
</feature>
<keyword evidence="3" id="KW-1185">Reference proteome</keyword>
<feature type="transmembrane region" description="Helical" evidence="1">
    <location>
        <begin position="55"/>
        <end position="76"/>
    </location>
</feature>
<feature type="transmembrane region" description="Helical" evidence="1">
    <location>
        <begin position="227"/>
        <end position="245"/>
    </location>
</feature>
<dbReference type="Gene3D" id="1.20.1070.10">
    <property type="entry name" value="Rhodopsin 7-helix transmembrane proteins"/>
    <property type="match status" value="1"/>
</dbReference>
<gene>
    <name evidence="2" type="ORF">PFISCL1PPCAC_1534</name>
</gene>
<dbReference type="AlphaFoldDB" id="A0AAV5USV1"/>
<dbReference type="SUPFAM" id="SSF81321">
    <property type="entry name" value="Family A G protein-coupled receptor-like"/>
    <property type="match status" value="1"/>
</dbReference>
<feature type="transmembrane region" description="Helical" evidence="1">
    <location>
        <begin position="188"/>
        <end position="207"/>
    </location>
</feature>
<dbReference type="Proteomes" id="UP001432322">
    <property type="component" value="Unassembled WGS sequence"/>
</dbReference>
<dbReference type="PANTHER" id="PTHR22718">
    <property type="entry name" value="SERPENTINE RECEPTOR, CLASS X"/>
    <property type="match status" value="1"/>
</dbReference>
<feature type="non-terminal residue" evidence="2">
    <location>
        <position position="1"/>
    </location>
</feature>
<keyword evidence="1" id="KW-0472">Membrane</keyword>
<keyword evidence="1" id="KW-1133">Transmembrane helix</keyword>
<protein>
    <recommendedName>
        <fullName evidence="4">G protein-coupled receptor</fullName>
    </recommendedName>
</protein>
<sequence>YPGDSYEDAGMVQKCASYTFFVIVHIILVVLSLVINGTMQAVLIAMRKKLFESTFYIVVAGLMFFTTLKTIIQAVFIVPQYIKETGYHTYISHKRFFIIDTLADYGILIFSTVMAANRCSMFCLSTHCPFFSRVKLILFVHFSFVIIIVAILAGIGCTKEFLPLANAHVDVCPDTAATITFQQLLVSVYYIACAVSCGFYIATYWMIRYQRGVLMKKERNRRGPETVILKQAIIIFGLYLIYIALSKGLPNLVNDSGEIQFLLNYALNFVALLISTAFPGLLLISSMEMRR</sequence>
<feature type="transmembrane region" description="Helical" evidence="1">
    <location>
        <begin position="96"/>
        <end position="116"/>
    </location>
</feature>
<keyword evidence="1" id="KW-0812">Transmembrane</keyword>
<reference evidence="2" key="1">
    <citation type="submission" date="2023-10" db="EMBL/GenBank/DDBJ databases">
        <title>Genome assembly of Pristionchus species.</title>
        <authorList>
            <person name="Yoshida K."/>
            <person name="Sommer R.J."/>
        </authorList>
    </citation>
    <scope>NUCLEOTIDE SEQUENCE</scope>
    <source>
        <strain evidence="2">RS5133</strain>
    </source>
</reference>
<evidence type="ECO:0008006" key="4">
    <source>
        <dbReference type="Google" id="ProtNLM"/>
    </source>
</evidence>
<name>A0AAV5USV1_9BILA</name>
<comment type="caution">
    <text evidence="2">The sequence shown here is derived from an EMBL/GenBank/DDBJ whole genome shotgun (WGS) entry which is preliminary data.</text>
</comment>
<organism evidence="2 3">
    <name type="scientific">Pristionchus fissidentatus</name>
    <dbReference type="NCBI Taxonomy" id="1538716"/>
    <lineage>
        <taxon>Eukaryota</taxon>
        <taxon>Metazoa</taxon>
        <taxon>Ecdysozoa</taxon>
        <taxon>Nematoda</taxon>
        <taxon>Chromadorea</taxon>
        <taxon>Rhabditida</taxon>
        <taxon>Rhabditina</taxon>
        <taxon>Diplogasteromorpha</taxon>
        <taxon>Diplogasteroidea</taxon>
        <taxon>Neodiplogasteridae</taxon>
        <taxon>Pristionchus</taxon>
    </lineage>
</organism>
<feature type="transmembrane region" description="Helical" evidence="1">
    <location>
        <begin position="136"/>
        <end position="155"/>
    </location>
</feature>
<dbReference type="EMBL" id="BTSY01000001">
    <property type="protein sequence ID" value="GMT10237.1"/>
    <property type="molecule type" value="Genomic_DNA"/>
</dbReference>
<evidence type="ECO:0000256" key="1">
    <source>
        <dbReference type="SAM" id="Phobius"/>
    </source>
</evidence>
<proteinExistence type="predicted"/>